<keyword evidence="8" id="KW-0808">Transferase</keyword>
<dbReference type="Pfam" id="PF09243">
    <property type="entry name" value="Rsm22"/>
    <property type="match status" value="1"/>
</dbReference>
<reference evidence="8 9" key="1">
    <citation type="journal article" date="2023" name="BMC Biol.">
        <title>The compact genome of the sponge Oopsacas minuta (Hexactinellida) is lacking key metazoan core genes.</title>
        <authorList>
            <person name="Santini S."/>
            <person name="Schenkelaars Q."/>
            <person name="Jourda C."/>
            <person name="Duchesne M."/>
            <person name="Belahbib H."/>
            <person name="Rocher C."/>
            <person name="Selva M."/>
            <person name="Riesgo A."/>
            <person name="Vervoort M."/>
            <person name="Leys S.P."/>
            <person name="Kodjabachian L."/>
            <person name="Le Bivic A."/>
            <person name="Borchiellini C."/>
            <person name="Claverie J.M."/>
            <person name="Renard E."/>
        </authorList>
    </citation>
    <scope>NUCLEOTIDE SEQUENCE [LARGE SCALE GENOMIC DNA]</scope>
    <source>
        <strain evidence="8">SPO-2</strain>
    </source>
</reference>
<dbReference type="GO" id="GO:0032259">
    <property type="term" value="P:methylation"/>
    <property type="evidence" value="ECO:0007669"/>
    <property type="project" value="UniProtKB-KW"/>
</dbReference>
<dbReference type="GO" id="GO:0003735">
    <property type="term" value="F:structural constituent of ribosome"/>
    <property type="evidence" value="ECO:0007669"/>
    <property type="project" value="TreeGrafter"/>
</dbReference>
<organism evidence="8 9">
    <name type="scientific">Oopsacas minuta</name>
    <dbReference type="NCBI Taxonomy" id="111878"/>
    <lineage>
        <taxon>Eukaryota</taxon>
        <taxon>Metazoa</taxon>
        <taxon>Porifera</taxon>
        <taxon>Hexactinellida</taxon>
        <taxon>Hexasterophora</taxon>
        <taxon>Lyssacinosida</taxon>
        <taxon>Leucopsacidae</taxon>
        <taxon>Oopsacas</taxon>
    </lineage>
</organism>
<dbReference type="InterPro" id="IPR052571">
    <property type="entry name" value="Mt_RNA_Methyltransferase"/>
</dbReference>
<dbReference type="GO" id="GO:0046872">
    <property type="term" value="F:metal ion binding"/>
    <property type="evidence" value="ECO:0007669"/>
    <property type="project" value="UniProtKB-KW"/>
</dbReference>
<dbReference type="SUPFAM" id="SSF53335">
    <property type="entry name" value="S-adenosyl-L-methionine-dependent methyltransferases"/>
    <property type="match status" value="1"/>
</dbReference>
<evidence type="ECO:0000256" key="2">
    <source>
        <dbReference type="ARBA" id="ARBA00022723"/>
    </source>
</evidence>
<protein>
    <submittedName>
        <fullName evidence="8">Methyltransferase-like protein 17, mitochondrial isoform X2</fullName>
    </submittedName>
</protein>
<dbReference type="GO" id="GO:0051536">
    <property type="term" value="F:iron-sulfur cluster binding"/>
    <property type="evidence" value="ECO:0007669"/>
    <property type="project" value="UniProtKB-KW"/>
</dbReference>
<keyword evidence="4" id="KW-0408">Iron</keyword>
<accession>A0AAV7K017</accession>
<comment type="caution">
    <text evidence="8">The sequence shown here is derived from an EMBL/GenBank/DDBJ whole genome shotgun (WGS) entry which is preliminary data.</text>
</comment>
<keyword evidence="5" id="KW-0411">Iron-sulfur</keyword>
<evidence type="ECO:0000313" key="9">
    <source>
        <dbReference type="Proteomes" id="UP001165289"/>
    </source>
</evidence>
<evidence type="ECO:0000256" key="7">
    <source>
        <dbReference type="ARBA" id="ARBA00045681"/>
    </source>
</evidence>
<dbReference type="EMBL" id="JAKMXF010000222">
    <property type="protein sequence ID" value="KAI6654569.1"/>
    <property type="molecule type" value="Genomic_DNA"/>
</dbReference>
<evidence type="ECO:0000256" key="6">
    <source>
        <dbReference type="ARBA" id="ARBA00023128"/>
    </source>
</evidence>
<keyword evidence="8" id="KW-0489">Methyltransferase</keyword>
<proteinExistence type="predicted"/>
<dbReference type="GO" id="GO:0008168">
    <property type="term" value="F:methyltransferase activity"/>
    <property type="evidence" value="ECO:0007669"/>
    <property type="project" value="UniProtKB-KW"/>
</dbReference>
<evidence type="ECO:0000256" key="4">
    <source>
        <dbReference type="ARBA" id="ARBA00023004"/>
    </source>
</evidence>
<dbReference type="GO" id="GO:0006412">
    <property type="term" value="P:translation"/>
    <property type="evidence" value="ECO:0007669"/>
    <property type="project" value="InterPro"/>
</dbReference>
<dbReference type="InterPro" id="IPR029063">
    <property type="entry name" value="SAM-dependent_MTases_sf"/>
</dbReference>
<dbReference type="PANTHER" id="PTHR13184:SF5">
    <property type="entry name" value="METHYLTRANSFERASE-LIKE PROTEIN 17, MITOCHONDRIAL"/>
    <property type="match status" value="1"/>
</dbReference>
<comment type="function">
    <text evidence="7">Mitochondrial ribosome (mitoribosome) assembly factor. Binds at the interface of the head and body domains of the mitochondrial small ribosomal subunit (mt-SSU), occluding the mRNA channel and preventing compaction of the head domain towards the body. Probable inactive methyltransferase: retains the characteristic folding and ability to bind S-adenosyl-L-methionine, but it probably lost its methyltransferase activity.</text>
</comment>
<dbReference type="Gene3D" id="3.40.50.150">
    <property type="entry name" value="Vaccinia Virus protein VP39"/>
    <property type="match status" value="1"/>
</dbReference>
<keyword evidence="9" id="KW-1185">Reference proteome</keyword>
<sequence length="410" mass="46839">MLFKVYQKTVTLPSLLSATVHKVLAGEDKSMVMADGSLLASYLLKRQSPPSTNSGIRLKHSLDYDILKDEDLRAKLFRQRLNKQLVDHNIIVYKRRHGLGYLASRLTGTYGSTYRVLKEISLRVPKFKPKTILDFGSGVGSTYWAVDSVWGHEDKMFHSVDMSSSMLELAARLREVADLPLDSFSDLRETRFLPGLGHYDMVVAAYSLSDLSSLDMVRKTLNTLWQQTKNFLVIIENGTMAGHSILSQFRNDTLESDYDQDNSDSHNPIFAPCPHAFTCPLISEGCYFKQRTELSFIQNRDSVLKSNSYFTEKFSYLVLAKPVVIPLLEEVDPYFGRLIGPTLKRRRHVITQLCAPDGRTERKTFTKGKHSPFYKDIRRSDWGDIIKLTPPVQEVQEDIQEDIQDEIELE</sequence>
<gene>
    <name evidence="8" type="ORF">LOD99_965</name>
</gene>
<dbReference type="AlphaFoldDB" id="A0AAV7K017"/>
<dbReference type="Proteomes" id="UP001165289">
    <property type="component" value="Unassembled WGS sequence"/>
</dbReference>
<evidence type="ECO:0000313" key="8">
    <source>
        <dbReference type="EMBL" id="KAI6654569.1"/>
    </source>
</evidence>
<evidence type="ECO:0000256" key="3">
    <source>
        <dbReference type="ARBA" id="ARBA00022946"/>
    </source>
</evidence>
<dbReference type="InterPro" id="IPR015324">
    <property type="entry name" value="Ribosomal_Rsm22-like"/>
</dbReference>
<keyword evidence="2" id="KW-0479">Metal-binding</keyword>
<name>A0AAV7K017_9METZ</name>
<keyword evidence="6" id="KW-0496">Mitochondrion</keyword>
<dbReference type="PANTHER" id="PTHR13184">
    <property type="entry name" value="37S RIBOSOMAL PROTEIN S22"/>
    <property type="match status" value="1"/>
</dbReference>
<evidence type="ECO:0000256" key="5">
    <source>
        <dbReference type="ARBA" id="ARBA00023014"/>
    </source>
</evidence>
<dbReference type="GO" id="GO:0005763">
    <property type="term" value="C:mitochondrial small ribosomal subunit"/>
    <property type="evidence" value="ECO:0007669"/>
    <property type="project" value="TreeGrafter"/>
</dbReference>
<keyword evidence="3" id="KW-0809">Transit peptide</keyword>
<evidence type="ECO:0000256" key="1">
    <source>
        <dbReference type="ARBA" id="ARBA00004173"/>
    </source>
</evidence>
<comment type="subcellular location">
    <subcellularLocation>
        <location evidence="1">Mitochondrion</location>
    </subcellularLocation>
</comment>